<name>A0ABV2QLX9_9MICO</name>
<accession>A0ABV2QLX9</accession>
<keyword evidence="2" id="KW-0534">Nitrate assimilation</keyword>
<feature type="domain" description="Rieske-like [2Fe-2S]" evidence="3">
    <location>
        <begin position="20"/>
        <end position="126"/>
    </location>
</feature>
<dbReference type="EMBL" id="JBEPSJ010000001">
    <property type="protein sequence ID" value="MET4582069.1"/>
    <property type="molecule type" value="Genomic_DNA"/>
</dbReference>
<dbReference type="PANTHER" id="PTHR40562:SF1">
    <property type="entry name" value="NITRITE REDUCTASE (NADH) SMALL SUBUNIT"/>
    <property type="match status" value="1"/>
</dbReference>
<dbReference type="Pfam" id="PF13806">
    <property type="entry name" value="Rieske_2"/>
    <property type="match status" value="1"/>
</dbReference>
<evidence type="ECO:0000256" key="2">
    <source>
        <dbReference type="ARBA" id="ARBA00023063"/>
    </source>
</evidence>
<keyword evidence="1 4" id="KW-0560">Oxidoreductase</keyword>
<dbReference type="RefSeq" id="WP_354024219.1">
    <property type="nucleotide sequence ID" value="NZ_JBEPSJ010000001.1"/>
</dbReference>
<proteinExistence type="predicted"/>
<dbReference type="Gene3D" id="2.102.10.10">
    <property type="entry name" value="Rieske [2Fe-2S] iron-sulphur domain"/>
    <property type="match status" value="1"/>
</dbReference>
<dbReference type="NCBIfam" id="TIGR02378">
    <property type="entry name" value="nirD_assim_sml"/>
    <property type="match status" value="1"/>
</dbReference>
<comment type="caution">
    <text evidence="4">The sequence shown here is derived from an EMBL/GenBank/DDBJ whole genome shotgun (WGS) entry which is preliminary data.</text>
</comment>
<dbReference type="InterPro" id="IPR017881">
    <property type="entry name" value="NirD"/>
</dbReference>
<sequence>MTLTTAASTSTAASAGTAVWEKACAVDELEPSWGEALLLRMKQIALFVISPQEIYAVNHQDPATDAYVMARGIVGSKAVADEHRPTVASPLLKQVYDLGTGECFTDPSLFLKTYRTRVVGGFIEVEIEDVA</sequence>
<dbReference type="GO" id="GO:0106316">
    <property type="term" value="F:nitrite reductase (NADH) activity"/>
    <property type="evidence" value="ECO:0007669"/>
    <property type="project" value="UniProtKB-EC"/>
</dbReference>
<dbReference type="PANTHER" id="PTHR40562">
    <property type="match status" value="1"/>
</dbReference>
<gene>
    <name evidence="4" type="ORF">ABIE21_001559</name>
</gene>
<evidence type="ECO:0000259" key="3">
    <source>
        <dbReference type="Pfam" id="PF13806"/>
    </source>
</evidence>
<keyword evidence="5" id="KW-1185">Reference proteome</keyword>
<dbReference type="InterPro" id="IPR012748">
    <property type="entry name" value="Rieske-like_NirD"/>
</dbReference>
<evidence type="ECO:0000313" key="4">
    <source>
        <dbReference type="EMBL" id="MET4582069.1"/>
    </source>
</evidence>
<evidence type="ECO:0000256" key="1">
    <source>
        <dbReference type="ARBA" id="ARBA00023002"/>
    </source>
</evidence>
<dbReference type="EC" id="1.7.1.15" evidence="4"/>
<dbReference type="SUPFAM" id="SSF50022">
    <property type="entry name" value="ISP domain"/>
    <property type="match status" value="1"/>
</dbReference>
<organism evidence="4 5">
    <name type="scientific">Conyzicola nivalis</name>
    <dbReference type="NCBI Taxonomy" id="1477021"/>
    <lineage>
        <taxon>Bacteria</taxon>
        <taxon>Bacillati</taxon>
        <taxon>Actinomycetota</taxon>
        <taxon>Actinomycetes</taxon>
        <taxon>Micrococcales</taxon>
        <taxon>Microbacteriaceae</taxon>
        <taxon>Conyzicola</taxon>
    </lineage>
</organism>
<dbReference type="Proteomes" id="UP001549257">
    <property type="component" value="Unassembled WGS sequence"/>
</dbReference>
<protein>
    <submittedName>
        <fullName evidence="4">Nitrite reductase (NADH) small subunit</fullName>
        <ecNumber evidence="4">1.7.1.15</ecNumber>
    </submittedName>
</protein>
<reference evidence="4 5" key="1">
    <citation type="submission" date="2024-06" db="EMBL/GenBank/DDBJ databases">
        <title>Sorghum-associated microbial communities from plants grown in Nebraska, USA.</title>
        <authorList>
            <person name="Schachtman D."/>
        </authorList>
    </citation>
    <scope>NUCLEOTIDE SEQUENCE [LARGE SCALE GENOMIC DNA]</scope>
    <source>
        <strain evidence="4 5">2857</strain>
    </source>
</reference>
<evidence type="ECO:0000313" key="5">
    <source>
        <dbReference type="Proteomes" id="UP001549257"/>
    </source>
</evidence>
<dbReference type="InterPro" id="IPR036922">
    <property type="entry name" value="Rieske_2Fe-2S_sf"/>
</dbReference>
<dbReference type="PROSITE" id="PS51300">
    <property type="entry name" value="NIRD"/>
    <property type="match status" value="1"/>
</dbReference>